<dbReference type="InterPro" id="IPR011989">
    <property type="entry name" value="ARM-like"/>
</dbReference>
<dbReference type="GeneID" id="90037807"/>
<evidence type="ECO:0000256" key="1">
    <source>
        <dbReference type="SAM" id="MobiDB-lite"/>
    </source>
</evidence>
<sequence length="540" mass="61584">MADKENSKLAITPTKASCFQLPSLPPSAAPRAPIQYVDLASLPEDLLARHPHAREQDDIFSEHTPDIDTGRVSGLQMALAEGRTTYLSRKFESLLDDREVSPSKRPQLRNLNKRLRASLVVNGAVAHRVSAVSPSPVRPQTRRRQSSPSGLPRLLKGFRRRKSSTTTENMKLVTPKDFVDYLNSRTSSSDSTFALSAIRELRINLRGESINWLNRFLDIGGIDEISRALSTITSMEWRECTDDYLFHEFMLCLRTIYPHDCYIPLLFPSLIKFLFSDWQPFDFADRECILSLLIAYLRTSPSNQRAFRTRAILSYLEDTHAATNELQPEFIELSHSPRPYQKWSCECLDVVRDVFWIFKHPSGVHIRLSPNRYRLLDDIFSDQTSDQQLRPKNLCRSKVLDIEIAATDYLASHIELMNLLLCSLPGTFERLELRNQLKLAGFETLIGKHLRNVANSSKYSRRLGANLEILVTYAFYDNWDTTFMRCGMQRSGGGGIGRMRGSRVERVEPLKSESEFIAEVPAAMSVCSDEIFSEADMQYA</sequence>
<organism evidence="3 4">
    <name type="scientific">Myxozyma melibiosi</name>
    <dbReference type="NCBI Taxonomy" id="54550"/>
    <lineage>
        <taxon>Eukaryota</taxon>
        <taxon>Fungi</taxon>
        <taxon>Dikarya</taxon>
        <taxon>Ascomycota</taxon>
        <taxon>Saccharomycotina</taxon>
        <taxon>Lipomycetes</taxon>
        <taxon>Lipomycetales</taxon>
        <taxon>Lipomycetaceae</taxon>
        <taxon>Myxozyma</taxon>
    </lineage>
</organism>
<accession>A0ABR1FBC7</accession>
<dbReference type="SUPFAM" id="SSF48371">
    <property type="entry name" value="ARM repeat"/>
    <property type="match status" value="1"/>
</dbReference>
<evidence type="ECO:0000259" key="2">
    <source>
        <dbReference type="SMART" id="SM01140"/>
    </source>
</evidence>
<comment type="caution">
    <text evidence="3">The sequence shown here is derived from an EMBL/GenBank/DDBJ whole genome shotgun (WGS) entry which is preliminary data.</text>
</comment>
<evidence type="ECO:0000313" key="3">
    <source>
        <dbReference type="EMBL" id="KAK7206358.1"/>
    </source>
</evidence>
<gene>
    <name evidence="3" type="ORF">BZA70DRAFT_276397</name>
</gene>
<dbReference type="Pfam" id="PF06371">
    <property type="entry name" value="Drf_GBD"/>
    <property type="match status" value="1"/>
</dbReference>
<name>A0ABR1FBC7_9ASCO</name>
<feature type="region of interest" description="Disordered" evidence="1">
    <location>
        <begin position="130"/>
        <end position="154"/>
    </location>
</feature>
<dbReference type="EMBL" id="JBBJBU010000003">
    <property type="protein sequence ID" value="KAK7206358.1"/>
    <property type="molecule type" value="Genomic_DNA"/>
</dbReference>
<proteinExistence type="predicted"/>
<protein>
    <submittedName>
        <fullName evidence="3">Armadillo-type protein</fullName>
    </submittedName>
</protein>
<evidence type="ECO:0000313" key="4">
    <source>
        <dbReference type="Proteomes" id="UP001498771"/>
    </source>
</evidence>
<keyword evidence="4" id="KW-1185">Reference proteome</keyword>
<dbReference type="SMART" id="SM01140">
    <property type="entry name" value="Drf_GBD"/>
    <property type="match status" value="1"/>
</dbReference>
<dbReference type="Proteomes" id="UP001498771">
    <property type="component" value="Unassembled WGS sequence"/>
</dbReference>
<reference evidence="3 4" key="1">
    <citation type="submission" date="2024-03" db="EMBL/GenBank/DDBJ databases">
        <title>Genome-scale model development and genomic sequencing of the oleaginous clade Lipomyces.</title>
        <authorList>
            <consortium name="Lawrence Berkeley National Laboratory"/>
            <person name="Czajka J.J."/>
            <person name="Han Y."/>
            <person name="Kim J."/>
            <person name="Mondo S.J."/>
            <person name="Hofstad B.A."/>
            <person name="Robles A."/>
            <person name="Haridas S."/>
            <person name="Riley R."/>
            <person name="LaButti K."/>
            <person name="Pangilinan J."/>
            <person name="Andreopoulos W."/>
            <person name="Lipzen A."/>
            <person name="Yan J."/>
            <person name="Wang M."/>
            <person name="Ng V."/>
            <person name="Grigoriev I.V."/>
            <person name="Spatafora J.W."/>
            <person name="Magnuson J.K."/>
            <person name="Baker S.E."/>
            <person name="Pomraning K.R."/>
        </authorList>
    </citation>
    <scope>NUCLEOTIDE SEQUENCE [LARGE SCALE GENOMIC DNA]</scope>
    <source>
        <strain evidence="3 4">Phaff 52-87</strain>
    </source>
</reference>
<dbReference type="RefSeq" id="XP_064769391.1">
    <property type="nucleotide sequence ID" value="XM_064912295.1"/>
</dbReference>
<dbReference type="Gene3D" id="1.25.10.10">
    <property type="entry name" value="Leucine-rich Repeat Variant"/>
    <property type="match status" value="1"/>
</dbReference>
<dbReference type="InterPro" id="IPR010473">
    <property type="entry name" value="GTPase-bd"/>
</dbReference>
<dbReference type="InterPro" id="IPR016024">
    <property type="entry name" value="ARM-type_fold"/>
</dbReference>
<feature type="domain" description="Formin GTPase-binding" evidence="2">
    <location>
        <begin position="75"/>
        <end position="298"/>
    </location>
</feature>